<proteinExistence type="predicted"/>
<accession>A0ABX1YGK3</accession>
<dbReference type="Proteomes" id="UP000596857">
    <property type="component" value="Unassembled WGS sequence"/>
</dbReference>
<sequence length="195" mass="21888">MDMSENLLPILLDIPESFETERLLVRAARPGDGAEMNKAIGESLNELKPWMPFAQSMPAVEETEVYVRESRVAYLKRSTLNMLIFSKADGTYIGNIGLHHIDWDCRRFETGYWIRSSCAGNGYITEAVHGITDFAIRELGAERIEIRCSARNVKSAAVAERAGFTLDGILRKSTREADGELHDSKVYAKVRGVEF</sequence>
<organism evidence="2 3">
    <name type="scientific">Paenibacillus phytohabitans</name>
    <dbReference type="NCBI Taxonomy" id="2654978"/>
    <lineage>
        <taxon>Bacteria</taxon>
        <taxon>Bacillati</taxon>
        <taxon>Bacillota</taxon>
        <taxon>Bacilli</taxon>
        <taxon>Bacillales</taxon>
        <taxon>Paenibacillaceae</taxon>
        <taxon>Paenibacillus</taxon>
    </lineage>
</organism>
<name>A0ABX1YGK3_9BACL</name>
<dbReference type="SUPFAM" id="SSF55729">
    <property type="entry name" value="Acyl-CoA N-acyltransferases (Nat)"/>
    <property type="match status" value="1"/>
</dbReference>
<comment type="caution">
    <text evidence="2">The sequence shown here is derived from an EMBL/GenBank/DDBJ whole genome shotgun (WGS) entry which is preliminary data.</text>
</comment>
<feature type="domain" description="N-acetyltransferase" evidence="1">
    <location>
        <begin position="23"/>
        <end position="192"/>
    </location>
</feature>
<dbReference type="EMBL" id="WHOB01000039">
    <property type="protein sequence ID" value="NOU80143.1"/>
    <property type="molecule type" value="Genomic_DNA"/>
</dbReference>
<dbReference type="PROSITE" id="PS51186">
    <property type="entry name" value="GNAT"/>
    <property type="match status" value="1"/>
</dbReference>
<dbReference type="PANTHER" id="PTHR43441">
    <property type="entry name" value="RIBOSOMAL-PROTEIN-SERINE ACETYLTRANSFERASE"/>
    <property type="match status" value="1"/>
</dbReference>
<dbReference type="Pfam" id="PF13302">
    <property type="entry name" value="Acetyltransf_3"/>
    <property type="match status" value="1"/>
</dbReference>
<reference evidence="2 3" key="1">
    <citation type="submission" date="2019-10" db="EMBL/GenBank/DDBJ databases">
        <title>Description of Paenibacillus terricola sp. nov.</title>
        <authorList>
            <person name="Carlier A."/>
            <person name="Qi S."/>
        </authorList>
    </citation>
    <scope>NUCLEOTIDE SEQUENCE [LARGE SCALE GENOMIC DNA]</scope>
    <source>
        <strain evidence="2 3">LMG 31459</strain>
    </source>
</reference>
<dbReference type="InterPro" id="IPR051908">
    <property type="entry name" value="Ribosomal_N-acetyltransferase"/>
</dbReference>
<evidence type="ECO:0000259" key="1">
    <source>
        <dbReference type="PROSITE" id="PS51186"/>
    </source>
</evidence>
<evidence type="ECO:0000313" key="2">
    <source>
        <dbReference type="EMBL" id="NOU80143.1"/>
    </source>
</evidence>
<dbReference type="InterPro" id="IPR000182">
    <property type="entry name" value="GNAT_dom"/>
</dbReference>
<dbReference type="PANTHER" id="PTHR43441:SF3">
    <property type="entry name" value="ACETYLTRANSFERASE"/>
    <property type="match status" value="1"/>
</dbReference>
<gene>
    <name evidence="2" type="ORF">GC101_14835</name>
</gene>
<dbReference type="InterPro" id="IPR016181">
    <property type="entry name" value="Acyl_CoA_acyltransferase"/>
</dbReference>
<dbReference type="Gene3D" id="3.40.630.30">
    <property type="match status" value="1"/>
</dbReference>
<keyword evidence="3" id="KW-1185">Reference proteome</keyword>
<protein>
    <submittedName>
        <fullName evidence="2">GNAT family N-acetyltransferase</fullName>
    </submittedName>
</protein>
<evidence type="ECO:0000313" key="3">
    <source>
        <dbReference type="Proteomes" id="UP000596857"/>
    </source>
</evidence>